<sequence>MQQKRLELAERVSYASSLNGKTDTVEYNDAKTPVVLENGALRPGEAPIYTSPEILGLLSQYMCVGLIYGCLPSILYPVIAGYYHLTGAQYNSAKTLLSIGWSLKAFVGMLSDCVPIRGYRRKSWMMIGWTCCLCFLVILSFMDLGEPYYRDATVAAVPPFNRTEAMNATINPDAKSKGGVVAILFGLTTISYLIADVPSDALVVEYAQREPIAIRGRLQSLIYTTRTVFTTISIAIAGFCMNSPRFAGDFSWDFGANTMYYILCVPAAIMIPVTFFFIHDTKHEAVKFKVYCQKVWSLIKKRAMWQIMLFDFIYNLFAGNFPSTAAPYVQLYWAQVQNLNLQIITIVSNLIFACIVAAVGRWGTNWNWRIVVVSTTLLIAAIDAIVQYCTFYNVLRNQWFYLGVPLAEQLPQGVLFLVTTFVIVELAEVGNEGIVYGLLTTVANLPAALGPVLSNVIYRNFDVDEDSIASDTPYVRNQVAGTYLIYYSGFIIATFFTFLLPSQKLQLHQLQLTGGSSAIMGGTVLIFCICVLIYSITVSILSMFTSTSCLIIAGGKGC</sequence>
<feature type="transmembrane region" description="Helical" evidence="7">
    <location>
        <begin position="512"/>
        <end position="536"/>
    </location>
</feature>
<feature type="transmembrane region" description="Helical" evidence="7">
    <location>
        <begin position="341"/>
        <end position="359"/>
    </location>
</feature>
<keyword evidence="5 7" id="KW-1133">Transmembrane helix</keyword>
<comment type="similarity">
    <text evidence="2">Belongs to the major facilitator superfamily. Folate-biopterin transporter (TC 2.A.71) family.</text>
</comment>
<evidence type="ECO:0000256" key="1">
    <source>
        <dbReference type="ARBA" id="ARBA00004141"/>
    </source>
</evidence>
<proteinExistence type="inferred from homology"/>
<dbReference type="Gene3D" id="1.20.1250.20">
    <property type="entry name" value="MFS general substrate transporter like domains"/>
    <property type="match status" value="1"/>
</dbReference>
<gene>
    <name evidence="8" type="ORF">THRCLA_01397</name>
</gene>
<evidence type="ECO:0000256" key="7">
    <source>
        <dbReference type="SAM" id="Phobius"/>
    </source>
</evidence>
<feature type="transmembrane region" description="Helical" evidence="7">
    <location>
        <begin position="303"/>
        <end position="321"/>
    </location>
</feature>
<dbReference type="PANTHER" id="PTHR31585">
    <property type="entry name" value="FOLATE-BIOPTERIN TRANSPORTER 1, CHLOROPLASTIC"/>
    <property type="match status" value="1"/>
</dbReference>
<accession>A0A1W0A8K2</accession>
<feature type="transmembrane region" description="Helical" evidence="7">
    <location>
        <begin position="434"/>
        <end position="458"/>
    </location>
</feature>
<dbReference type="AlphaFoldDB" id="A0A1W0A8K2"/>
<protein>
    <submittedName>
        <fullName evidence="8">Folate-Biopterin Transporter (FBT) Family</fullName>
    </submittedName>
</protein>
<keyword evidence="4 7" id="KW-0812">Transmembrane</keyword>
<evidence type="ECO:0000313" key="8">
    <source>
        <dbReference type="EMBL" id="OQS06558.1"/>
    </source>
</evidence>
<reference evidence="8 9" key="1">
    <citation type="journal article" date="2014" name="Genome Biol. Evol.">
        <title>The secreted proteins of Achlya hypogyna and Thraustotheca clavata identify the ancestral oomycete secretome and reveal gene acquisitions by horizontal gene transfer.</title>
        <authorList>
            <person name="Misner I."/>
            <person name="Blouin N."/>
            <person name="Leonard G."/>
            <person name="Richards T.A."/>
            <person name="Lane C.E."/>
        </authorList>
    </citation>
    <scope>NUCLEOTIDE SEQUENCE [LARGE SCALE GENOMIC DNA]</scope>
    <source>
        <strain evidence="8 9">ATCC 34112</strain>
    </source>
</reference>
<evidence type="ECO:0000256" key="4">
    <source>
        <dbReference type="ARBA" id="ARBA00022692"/>
    </source>
</evidence>
<dbReference type="Proteomes" id="UP000243217">
    <property type="component" value="Unassembled WGS sequence"/>
</dbReference>
<keyword evidence="9" id="KW-1185">Reference proteome</keyword>
<evidence type="ECO:0000256" key="3">
    <source>
        <dbReference type="ARBA" id="ARBA00022448"/>
    </source>
</evidence>
<feature type="transmembrane region" description="Helical" evidence="7">
    <location>
        <begin position="220"/>
        <end position="239"/>
    </location>
</feature>
<organism evidence="8 9">
    <name type="scientific">Thraustotheca clavata</name>
    <dbReference type="NCBI Taxonomy" id="74557"/>
    <lineage>
        <taxon>Eukaryota</taxon>
        <taxon>Sar</taxon>
        <taxon>Stramenopiles</taxon>
        <taxon>Oomycota</taxon>
        <taxon>Saprolegniomycetes</taxon>
        <taxon>Saprolegniales</taxon>
        <taxon>Achlyaceae</taxon>
        <taxon>Thraustotheca</taxon>
    </lineage>
</organism>
<feature type="transmembrane region" description="Helical" evidence="7">
    <location>
        <begin position="61"/>
        <end position="83"/>
    </location>
</feature>
<evidence type="ECO:0000256" key="2">
    <source>
        <dbReference type="ARBA" id="ARBA00007015"/>
    </source>
</evidence>
<dbReference type="InterPro" id="IPR039309">
    <property type="entry name" value="BT1"/>
</dbReference>
<evidence type="ECO:0000313" key="9">
    <source>
        <dbReference type="Proteomes" id="UP000243217"/>
    </source>
</evidence>
<dbReference type="InterPro" id="IPR036259">
    <property type="entry name" value="MFS_trans_sf"/>
</dbReference>
<feature type="transmembrane region" description="Helical" evidence="7">
    <location>
        <begin position="259"/>
        <end position="278"/>
    </location>
</feature>
<feature type="transmembrane region" description="Helical" evidence="7">
    <location>
        <begin position="478"/>
        <end position="500"/>
    </location>
</feature>
<evidence type="ECO:0000256" key="5">
    <source>
        <dbReference type="ARBA" id="ARBA00022989"/>
    </source>
</evidence>
<comment type="subcellular location">
    <subcellularLocation>
        <location evidence="1">Membrane</location>
        <topology evidence="1">Multi-pass membrane protein</topology>
    </subcellularLocation>
</comment>
<dbReference type="GO" id="GO:0016020">
    <property type="term" value="C:membrane"/>
    <property type="evidence" value="ECO:0007669"/>
    <property type="project" value="UniProtKB-SubCell"/>
</dbReference>
<keyword evidence="6 7" id="KW-0472">Membrane</keyword>
<dbReference type="SUPFAM" id="SSF103473">
    <property type="entry name" value="MFS general substrate transporter"/>
    <property type="match status" value="1"/>
</dbReference>
<feature type="transmembrane region" description="Helical" evidence="7">
    <location>
        <begin position="371"/>
        <end position="395"/>
    </location>
</feature>
<dbReference type="EMBL" id="JNBS01000330">
    <property type="protein sequence ID" value="OQS06558.1"/>
    <property type="molecule type" value="Genomic_DNA"/>
</dbReference>
<evidence type="ECO:0000256" key="6">
    <source>
        <dbReference type="ARBA" id="ARBA00023136"/>
    </source>
</evidence>
<name>A0A1W0A8K2_9STRA</name>
<dbReference type="Pfam" id="PF03092">
    <property type="entry name" value="BT1"/>
    <property type="match status" value="2"/>
</dbReference>
<keyword evidence="3" id="KW-0813">Transport</keyword>
<dbReference type="PANTHER" id="PTHR31585:SF5">
    <property type="entry name" value="RNA-BINDING S4 DOMAIN-CONTAINING PROTEIN"/>
    <property type="match status" value="1"/>
</dbReference>
<feature type="transmembrane region" description="Helical" evidence="7">
    <location>
        <begin position="123"/>
        <end position="142"/>
    </location>
</feature>
<comment type="caution">
    <text evidence="8">The sequence shown here is derived from an EMBL/GenBank/DDBJ whole genome shotgun (WGS) entry which is preliminary data.</text>
</comment>
<dbReference type="OrthoDB" id="754047at2759"/>